<dbReference type="PANTHER" id="PTHR21047:SF2">
    <property type="entry name" value="THYMIDINE DIPHOSPHO-4-KETO-RHAMNOSE 3,5-EPIMERASE"/>
    <property type="match status" value="1"/>
</dbReference>
<dbReference type="EMBL" id="CP020472">
    <property type="protein sequence ID" value="ARD21676.1"/>
    <property type="molecule type" value="Genomic_DNA"/>
</dbReference>
<evidence type="ECO:0000256" key="3">
    <source>
        <dbReference type="ARBA" id="ARBA00012098"/>
    </source>
</evidence>
<dbReference type="Proteomes" id="UP000191820">
    <property type="component" value="Chromosome"/>
</dbReference>
<evidence type="ECO:0000313" key="6">
    <source>
        <dbReference type="EMBL" id="ARD21676.1"/>
    </source>
</evidence>
<accession>A0ABN4YB89</accession>
<organism evidence="6 7">
    <name type="scientific">Shewanella japonica</name>
    <dbReference type="NCBI Taxonomy" id="93973"/>
    <lineage>
        <taxon>Bacteria</taxon>
        <taxon>Pseudomonadati</taxon>
        <taxon>Pseudomonadota</taxon>
        <taxon>Gammaproteobacteria</taxon>
        <taxon>Alteromonadales</taxon>
        <taxon>Shewanellaceae</taxon>
        <taxon>Shewanella</taxon>
    </lineage>
</organism>
<dbReference type="PANTHER" id="PTHR21047">
    <property type="entry name" value="DTDP-6-DEOXY-D-GLUCOSE-3,5 EPIMERASE"/>
    <property type="match status" value="1"/>
</dbReference>
<comment type="catalytic activity">
    <reaction evidence="1 5">
        <text>dTDP-4-dehydro-6-deoxy-alpha-D-glucose = dTDP-4-dehydro-beta-L-rhamnose</text>
        <dbReference type="Rhea" id="RHEA:16969"/>
        <dbReference type="ChEBI" id="CHEBI:57649"/>
        <dbReference type="ChEBI" id="CHEBI:62830"/>
        <dbReference type="EC" id="5.1.3.13"/>
    </reaction>
</comment>
<keyword evidence="5" id="KW-0413">Isomerase</keyword>
<dbReference type="InterPro" id="IPR011051">
    <property type="entry name" value="RmlC_Cupin_sf"/>
</dbReference>
<comment type="subunit">
    <text evidence="5">Homodimer.</text>
</comment>
<dbReference type="Pfam" id="PF00908">
    <property type="entry name" value="dTDP_sugar_isom"/>
    <property type="match status" value="1"/>
</dbReference>
<evidence type="ECO:0000256" key="4">
    <source>
        <dbReference type="ARBA" id="ARBA00019595"/>
    </source>
</evidence>
<dbReference type="EC" id="5.1.3.13" evidence="3 5"/>
<protein>
    <recommendedName>
        <fullName evidence="4 5">dTDP-4-dehydrorhamnose 3,5-epimerase</fullName>
        <ecNumber evidence="3 5">5.1.3.13</ecNumber>
    </recommendedName>
    <alternativeName>
        <fullName evidence="5">Thymidine diphospho-4-keto-rhamnose 3,5-epimerase</fullName>
    </alternativeName>
</protein>
<dbReference type="InterPro" id="IPR014710">
    <property type="entry name" value="RmlC-like_jellyroll"/>
</dbReference>
<dbReference type="SUPFAM" id="SSF51182">
    <property type="entry name" value="RmlC-like cupins"/>
    <property type="match status" value="1"/>
</dbReference>
<dbReference type="InterPro" id="IPR000888">
    <property type="entry name" value="RmlC-like"/>
</dbReference>
<keyword evidence="7" id="KW-1185">Reference proteome</keyword>
<reference evidence="6 7" key="1">
    <citation type="submission" date="2017-03" db="EMBL/GenBank/DDBJ databases">
        <title>Genome sequencing of Shewanella japonica KCTC 22435.</title>
        <authorList>
            <person name="Kim K.M."/>
        </authorList>
    </citation>
    <scope>NUCLEOTIDE SEQUENCE [LARGE SCALE GENOMIC DNA]</scope>
    <source>
        <strain evidence="6 7">KCTC 22435</strain>
    </source>
</reference>
<comment type="function">
    <text evidence="2 5">Catalyzes the epimerization of the C3' and C5'positions of dTDP-6-deoxy-D-xylo-4-hexulose, forming dTDP-6-deoxy-L-lyxo-4-hexulose.</text>
</comment>
<gene>
    <name evidence="6" type="ORF">SJ2017_1352</name>
</gene>
<name>A0ABN4YB89_9GAMM</name>
<evidence type="ECO:0000256" key="1">
    <source>
        <dbReference type="ARBA" id="ARBA00001298"/>
    </source>
</evidence>
<evidence type="ECO:0000313" key="7">
    <source>
        <dbReference type="Proteomes" id="UP000191820"/>
    </source>
</evidence>
<dbReference type="CDD" id="cd00438">
    <property type="entry name" value="cupin_RmlC"/>
    <property type="match status" value="1"/>
</dbReference>
<sequence>MMKVIKTRLPDVKVIEPRVFNDERGFFYESFQSSRYMQILEMTKPFVQSNISQSKYGVLRGLHFQHPKPQGKLISVTRGHIFDVAVDLRLDSENYGQWVGVELSEENKRQIWIPEGFAHGFLTLSSIADVEYKCTDYYSPQHEACLKWNDPEIGITWPINDPILSMKDQCGFQLKDLAL</sequence>
<dbReference type="NCBIfam" id="TIGR01221">
    <property type="entry name" value="rmlC"/>
    <property type="match status" value="1"/>
</dbReference>
<evidence type="ECO:0000256" key="2">
    <source>
        <dbReference type="ARBA" id="ARBA00001997"/>
    </source>
</evidence>
<evidence type="ECO:0000256" key="5">
    <source>
        <dbReference type="RuleBase" id="RU364069"/>
    </source>
</evidence>
<proteinExistence type="inferred from homology"/>
<comment type="similarity">
    <text evidence="5">Belongs to the dTDP-4-dehydrorhamnose 3,5-epimerase family.</text>
</comment>
<comment type="pathway">
    <text evidence="5">Carbohydrate biosynthesis; dTDP-L-rhamnose biosynthesis.</text>
</comment>
<dbReference type="Gene3D" id="2.60.120.10">
    <property type="entry name" value="Jelly Rolls"/>
    <property type="match status" value="1"/>
</dbReference>
<dbReference type="RefSeq" id="WP_338057690.1">
    <property type="nucleotide sequence ID" value="NZ_CP020472.1"/>
</dbReference>